<reference evidence="2" key="1">
    <citation type="journal article" date="2021" name="Sci. Rep.">
        <title>Diploid genomic architecture of Nitzschia inconspicua, an elite biomass production diatom.</title>
        <authorList>
            <person name="Oliver A."/>
            <person name="Podell S."/>
            <person name="Pinowska A."/>
            <person name="Traller J.C."/>
            <person name="Smith S.R."/>
            <person name="McClure R."/>
            <person name="Beliaev A."/>
            <person name="Bohutskyi P."/>
            <person name="Hill E.A."/>
            <person name="Rabines A."/>
            <person name="Zheng H."/>
            <person name="Allen L.Z."/>
            <person name="Kuo A."/>
            <person name="Grigoriev I.V."/>
            <person name="Allen A.E."/>
            <person name="Hazlebeck D."/>
            <person name="Allen E.E."/>
        </authorList>
    </citation>
    <scope>NUCLEOTIDE SEQUENCE</scope>
    <source>
        <strain evidence="2">Hildebrandi</strain>
    </source>
</reference>
<protein>
    <submittedName>
        <fullName evidence="2">Uncharacterized protein</fullName>
    </submittedName>
</protein>
<proteinExistence type="predicted"/>
<dbReference type="Proteomes" id="UP000693970">
    <property type="component" value="Unassembled WGS sequence"/>
</dbReference>
<keyword evidence="3" id="KW-1185">Reference proteome</keyword>
<reference evidence="2" key="2">
    <citation type="submission" date="2021-04" db="EMBL/GenBank/DDBJ databases">
        <authorList>
            <person name="Podell S."/>
        </authorList>
    </citation>
    <scope>NUCLEOTIDE SEQUENCE</scope>
    <source>
        <strain evidence="2">Hildebrandi</strain>
    </source>
</reference>
<comment type="caution">
    <text evidence="2">The sequence shown here is derived from an EMBL/GenBank/DDBJ whole genome shotgun (WGS) entry which is preliminary data.</text>
</comment>
<feature type="compositionally biased region" description="Polar residues" evidence="1">
    <location>
        <begin position="118"/>
        <end position="133"/>
    </location>
</feature>
<dbReference type="EMBL" id="JAGRRH010000014">
    <property type="protein sequence ID" value="KAG7359162.1"/>
    <property type="molecule type" value="Genomic_DNA"/>
</dbReference>
<gene>
    <name evidence="2" type="ORF">IV203_015751</name>
</gene>
<evidence type="ECO:0000313" key="3">
    <source>
        <dbReference type="Proteomes" id="UP000693970"/>
    </source>
</evidence>
<feature type="compositionally biased region" description="Acidic residues" evidence="1">
    <location>
        <begin position="138"/>
        <end position="172"/>
    </location>
</feature>
<organism evidence="2 3">
    <name type="scientific">Nitzschia inconspicua</name>
    <dbReference type="NCBI Taxonomy" id="303405"/>
    <lineage>
        <taxon>Eukaryota</taxon>
        <taxon>Sar</taxon>
        <taxon>Stramenopiles</taxon>
        <taxon>Ochrophyta</taxon>
        <taxon>Bacillariophyta</taxon>
        <taxon>Bacillariophyceae</taxon>
        <taxon>Bacillariophycidae</taxon>
        <taxon>Bacillariales</taxon>
        <taxon>Bacillariaceae</taxon>
        <taxon>Nitzschia</taxon>
    </lineage>
</organism>
<accession>A0A9K3LBU2</accession>
<sequence length="214" mass="24694">MCRQTVDLNTLRMSNEGLSNLIQHCIASRFGRHKGTAMMAAGSRNEEPTIQKLRPSLFPAVPVQEKKKRIGGFTAKSCYEVWHERTNLALDATKQRKRLQKSREQEDADAKKRRKLSANANSQKNSPSKSPGPSQDAQFEDEEEQPDEDELVEEDQEDEQEGDNTDEQDIEEIEEQYYDDVIFMSLRTLIPLRIPRGKRRRIQNNFDVSVAWTL</sequence>
<feature type="compositionally biased region" description="Basic and acidic residues" evidence="1">
    <location>
        <begin position="101"/>
        <end position="110"/>
    </location>
</feature>
<feature type="region of interest" description="Disordered" evidence="1">
    <location>
        <begin position="93"/>
        <end position="172"/>
    </location>
</feature>
<evidence type="ECO:0000313" key="2">
    <source>
        <dbReference type="EMBL" id="KAG7359162.1"/>
    </source>
</evidence>
<name>A0A9K3LBU2_9STRA</name>
<dbReference type="AlphaFoldDB" id="A0A9K3LBU2"/>
<evidence type="ECO:0000256" key="1">
    <source>
        <dbReference type="SAM" id="MobiDB-lite"/>
    </source>
</evidence>